<gene>
    <name evidence="1" type="ORF">AMOR_09540</name>
</gene>
<keyword evidence="2" id="KW-1185">Reference proteome</keyword>
<dbReference type="RefSeq" id="WP_248358995.1">
    <property type="nucleotide sequence ID" value="NZ_AP025591.1"/>
</dbReference>
<evidence type="ECO:0000313" key="1">
    <source>
        <dbReference type="EMBL" id="BDG01958.1"/>
    </source>
</evidence>
<reference evidence="2" key="1">
    <citation type="journal article" date="2022" name="Int. J. Syst. Evol. Microbiol.">
        <title>Anaeromyxobacter oryzae sp. nov., Anaeromyxobacter diazotrophicus sp. nov. and Anaeromyxobacter paludicola sp. nov., isolated from paddy soils.</title>
        <authorList>
            <person name="Itoh H."/>
            <person name="Xu Z."/>
            <person name="Mise K."/>
            <person name="Masuda Y."/>
            <person name="Ushijima N."/>
            <person name="Hayakawa C."/>
            <person name="Shiratori Y."/>
            <person name="Senoo K."/>
        </authorList>
    </citation>
    <scope>NUCLEOTIDE SEQUENCE [LARGE SCALE GENOMIC DNA]</scope>
    <source>
        <strain evidence="2">Red232</strain>
    </source>
</reference>
<dbReference type="Proteomes" id="UP001162891">
    <property type="component" value="Chromosome"/>
</dbReference>
<proteinExistence type="predicted"/>
<sequence length="215" mass="23252">MVEILEQGAISFLAVVSPGTGDPDAWDVARFFVVLAPAGRRPLRRLSVRRRRLPEPERAQRFYAHVDRLAIRAARLTDDVRAGRRPGRIRVLAVGRYTLARHGDHVHLAYALARACGRGGLARALGVRAAASFLLCVFRRSLPPPRRPAGPLPLAAATPERLDVLGAEIALVAGGRDGDGRLGIPRAPADRVGETLASALLRRGPRPRIASMTRA</sequence>
<protein>
    <submittedName>
        <fullName evidence="1">Uncharacterized protein</fullName>
    </submittedName>
</protein>
<name>A0ABM7WR59_9BACT</name>
<accession>A0ABM7WR59</accession>
<dbReference type="EMBL" id="AP025591">
    <property type="protein sequence ID" value="BDG01958.1"/>
    <property type="molecule type" value="Genomic_DNA"/>
</dbReference>
<evidence type="ECO:0000313" key="2">
    <source>
        <dbReference type="Proteomes" id="UP001162891"/>
    </source>
</evidence>
<organism evidence="1 2">
    <name type="scientific">Anaeromyxobacter oryzae</name>
    <dbReference type="NCBI Taxonomy" id="2918170"/>
    <lineage>
        <taxon>Bacteria</taxon>
        <taxon>Pseudomonadati</taxon>
        <taxon>Myxococcota</taxon>
        <taxon>Myxococcia</taxon>
        <taxon>Myxococcales</taxon>
        <taxon>Cystobacterineae</taxon>
        <taxon>Anaeromyxobacteraceae</taxon>
        <taxon>Anaeromyxobacter</taxon>
    </lineage>
</organism>